<dbReference type="UniPathway" id="UPA00031">
    <property type="reaction ID" value="UER00007"/>
</dbReference>
<dbReference type="EMBL" id="CAJOBR010006739">
    <property type="protein sequence ID" value="CAF4850113.1"/>
    <property type="molecule type" value="Genomic_DNA"/>
</dbReference>
<evidence type="ECO:0000256" key="3">
    <source>
        <dbReference type="ARBA" id="ARBA00005169"/>
    </source>
</evidence>
<dbReference type="InterPro" id="IPR013785">
    <property type="entry name" value="Aldolase_TIM"/>
</dbReference>
<sequence length="1253" mass="144341">HSILQIKTNQLHDFQQRTCATASRALPIMGKCEIICLLGNTGCGKSSVCEFINSNSNNNDNTIIAINRSSEELEIDLSAVNKLIFEYTFDEENFNKIKLLDQTVKEQQIYWIVLDCEVDTILKRIQTKFARGLFETRKALSYYQQRFRHLSAHFGLPFIDTTQLTVEQVSDEVSDVVKKYSEYYRQYRRMGTQTLNYDFIQERDVENKLYGILNTYDFDLITHLPEYANEFDDIDKRKLFIKWYVNNNLPEIDHRRNIVKIGDYELPAVGTLLRLVTEGESKKVYKDVSGNPYTMHLAFIVLKSTIYSHSMQVTGEISNLSSVRACGSQLFLEMMWRNGLNHSYRSINCNGIIVSNFIDEIPPVEIIVKRYCEGTDKNSFYDILENEEIVLSNQNGEYLCGPYIRFDWRNPNHISPTTRKCLNRNPYYYIYEEAVGKEVFFKKILTNKQYALPVGDKNITEDLLTHVMNTKRVKLSVLKMFMVIQSYFSRVNLVIKDVCFMLDKKGEQFWSEVNQDCMRITAMDNSQNKFDKDIWRAGGLTSREQIMKKWNDFNIIFTAYFMKNKFHETELLNYNTYFYTQEINQLLANNTLKIPHNSRELWLDVRGKNQRRVLVTMDMYNGQPVLVKSSQVCEIHSDGNYWQAIKSIGIFPDILIVDLNGAFGETDTKNREIIKKLALKYPVHTGGGLRSLNDVEDVLKSNVRRCTVASADDELIAKIPKDRLIVEMSINENNEVLIHGRKTNTHVNIITKVNQLIAMGVNVISITFVNAEGHLSGIPRKQIQDLLVQIPKNIEKIYIAGGISTMDDLEYLWSFNRIIPQLGSAIWKKKLTIGSIFNGMINFDGNGTVSSIIQDLNGLVKGLCYMNRESIEQTCETRQLYRYSRRFGKVMMKGETSGDIQHIVRISLDCDMDAMLMIVDSQKSFCHAGNYSCFSLPTSIKANLATLAEHIKSRINQDSYSGRIQRNPQLALAKIMEEFWEVVVAHQDNQISECSDLLVHLVMYLNGSGISIEDIFNELHARRWAPKLLVENTKISSNEKSNEIVIGISASKYPDKTDEFAEEQLGIKIARHSGRNLLVEGQIVERDKFCKYFSHDENIKVSLFISRPQDMPWLLASKRVAHVITFETVIKNYPKFYTVLHEIVDPSLSLALVCRKGACVEPEKWTAQNKPLIASEHVHHVTRFLEQMNIKHDKYHLDKITGSSEGFLVNTDKYLLADTIVETGKTLEENNLEIWKLIIPKGQLRIGLYGYCN</sequence>
<evidence type="ECO:0000259" key="12">
    <source>
        <dbReference type="Pfam" id="PF01502"/>
    </source>
</evidence>
<proteinExistence type="inferred from homology"/>
<feature type="domain" description="Phosphoribosyl-AMP cyclohydrolase" evidence="12">
    <location>
        <begin position="863"/>
        <end position="934"/>
    </location>
</feature>
<dbReference type="Gene3D" id="1.10.287.1080">
    <property type="entry name" value="MazG-like"/>
    <property type="match status" value="1"/>
</dbReference>
<feature type="non-terminal residue" evidence="13">
    <location>
        <position position="1"/>
    </location>
</feature>
<comment type="catalytic activity">
    <reaction evidence="1">
        <text>1-(5-phospho-beta-D-ribosyl)-5'-AMP + H2O = 1-(5-phospho-beta-D-ribosyl)-5-[(5-phospho-beta-D-ribosylamino)methylideneamino]imidazole-4-carboxamide</text>
        <dbReference type="Rhea" id="RHEA:20049"/>
        <dbReference type="ChEBI" id="CHEBI:15377"/>
        <dbReference type="ChEBI" id="CHEBI:58435"/>
        <dbReference type="ChEBI" id="CHEBI:59457"/>
        <dbReference type="EC" id="3.5.4.19"/>
    </reaction>
</comment>
<keyword evidence="10" id="KW-0511">Multifunctional enzyme</keyword>
<gene>
    <name evidence="13" type="ORF">QYT958_LOCUS27107</name>
</gene>
<dbReference type="SUPFAM" id="SSF52540">
    <property type="entry name" value="P-loop containing nucleoside triphosphate hydrolases"/>
    <property type="match status" value="1"/>
</dbReference>
<dbReference type="Gene3D" id="3.40.50.300">
    <property type="entry name" value="P-loop containing nucleotide triphosphate hydrolases"/>
    <property type="match status" value="1"/>
</dbReference>
<keyword evidence="5 11" id="KW-0028">Amino-acid biosynthesis</keyword>
<dbReference type="Pfam" id="PF01502">
    <property type="entry name" value="PRA-CH"/>
    <property type="match status" value="1"/>
</dbReference>
<evidence type="ECO:0000256" key="8">
    <source>
        <dbReference type="ARBA" id="ARBA00022840"/>
    </source>
</evidence>
<dbReference type="PANTHER" id="PTHR42945:SF1">
    <property type="entry name" value="HISTIDINE BIOSYNTHESIS BIFUNCTIONAL PROTEIN HIS7"/>
    <property type="match status" value="1"/>
</dbReference>
<dbReference type="AlphaFoldDB" id="A0A821S0E4"/>
<dbReference type="Gene3D" id="3.10.20.810">
    <property type="entry name" value="Phosphoribosyl-AMP cyclohydrolase"/>
    <property type="match status" value="1"/>
</dbReference>
<evidence type="ECO:0000256" key="4">
    <source>
        <dbReference type="ARBA" id="ARBA00005204"/>
    </source>
</evidence>
<dbReference type="InterPro" id="IPR021130">
    <property type="entry name" value="PRib-ATP_PPHydrolase-like"/>
</dbReference>
<dbReference type="GO" id="GO:0004635">
    <property type="term" value="F:phosphoribosyl-AMP cyclohydrolase activity"/>
    <property type="evidence" value="ECO:0007669"/>
    <property type="project" value="UniProtKB-EC"/>
</dbReference>
<dbReference type="GO" id="GO:0005737">
    <property type="term" value="C:cytoplasm"/>
    <property type="evidence" value="ECO:0007669"/>
    <property type="project" value="InterPro"/>
</dbReference>
<evidence type="ECO:0000256" key="1">
    <source>
        <dbReference type="ARBA" id="ARBA00000024"/>
    </source>
</evidence>
<dbReference type="SUPFAM" id="SSF53850">
    <property type="entry name" value="Periplasmic binding protein-like II"/>
    <property type="match status" value="1"/>
</dbReference>
<dbReference type="GO" id="GO:0005524">
    <property type="term" value="F:ATP binding"/>
    <property type="evidence" value="ECO:0007669"/>
    <property type="project" value="UniProtKB-KW"/>
</dbReference>
<dbReference type="GO" id="GO:0003879">
    <property type="term" value="F:ATP phosphoribosyltransferase activity"/>
    <property type="evidence" value="ECO:0007669"/>
    <property type="project" value="InterPro"/>
</dbReference>
<dbReference type="GO" id="GO:0000105">
    <property type="term" value="P:L-histidine biosynthetic process"/>
    <property type="evidence" value="ECO:0007669"/>
    <property type="project" value="UniProtKB-UniPathway"/>
</dbReference>
<dbReference type="GO" id="GO:0004636">
    <property type="term" value="F:phosphoribosyl-ATP diphosphatase activity"/>
    <property type="evidence" value="ECO:0007669"/>
    <property type="project" value="UniProtKB-EC"/>
</dbReference>
<protein>
    <recommendedName>
        <fullName evidence="12">Phosphoribosyl-AMP cyclohydrolase domain-containing protein</fullName>
    </recommendedName>
</protein>
<evidence type="ECO:0000256" key="2">
    <source>
        <dbReference type="ARBA" id="ARBA00001460"/>
    </source>
</evidence>
<dbReference type="SUPFAM" id="SSF51366">
    <property type="entry name" value="Ribulose-phoshate binding barrel"/>
    <property type="match status" value="1"/>
</dbReference>
<keyword evidence="8" id="KW-0067">ATP-binding</keyword>
<comment type="pathway">
    <text evidence="3">Amino-acid biosynthesis; L-histidine biosynthesis; L-histidine from 5-phospho-alpha-D-ribose 1-diphosphate: step 3/9.</text>
</comment>
<dbReference type="InterPro" id="IPR006062">
    <property type="entry name" value="His_biosynth"/>
</dbReference>
<comment type="pathway">
    <text evidence="4">Amino-acid biosynthesis; L-histidine biosynthesis; L-histidine from 5-phospho-alpha-D-ribose 1-diphosphate: step 2/9.</text>
</comment>
<evidence type="ECO:0000256" key="7">
    <source>
        <dbReference type="ARBA" id="ARBA00022801"/>
    </source>
</evidence>
<comment type="similarity">
    <text evidence="11">Belongs to the HisA/HisF family.</text>
</comment>
<evidence type="ECO:0000256" key="6">
    <source>
        <dbReference type="ARBA" id="ARBA00022741"/>
    </source>
</evidence>
<evidence type="ECO:0000256" key="9">
    <source>
        <dbReference type="ARBA" id="ARBA00023102"/>
    </source>
</evidence>
<evidence type="ECO:0000256" key="11">
    <source>
        <dbReference type="RuleBase" id="RU003657"/>
    </source>
</evidence>
<dbReference type="Pfam" id="PF00977">
    <property type="entry name" value="His_biosynth"/>
    <property type="match status" value="1"/>
</dbReference>
<accession>A0A821S0E4</accession>
<dbReference type="PANTHER" id="PTHR42945">
    <property type="entry name" value="HISTIDINE BIOSYNTHESIS BIFUNCTIONAL PROTEIN"/>
    <property type="match status" value="1"/>
</dbReference>
<dbReference type="Gene3D" id="3.20.20.70">
    <property type="entry name" value="Aldolase class I"/>
    <property type="match status" value="1"/>
</dbReference>
<dbReference type="SUPFAM" id="SSF141734">
    <property type="entry name" value="HisI-like"/>
    <property type="match status" value="1"/>
</dbReference>
<dbReference type="SUPFAM" id="SSF101386">
    <property type="entry name" value="all-alpha NTP pyrophosphatases"/>
    <property type="match status" value="1"/>
</dbReference>
<dbReference type="InterPro" id="IPR008179">
    <property type="entry name" value="HisE"/>
</dbReference>
<evidence type="ECO:0000313" key="14">
    <source>
        <dbReference type="Proteomes" id="UP000663848"/>
    </source>
</evidence>
<dbReference type="Pfam" id="PF01503">
    <property type="entry name" value="PRA-PH"/>
    <property type="match status" value="1"/>
</dbReference>
<dbReference type="InterPro" id="IPR002496">
    <property type="entry name" value="PRib_AMP_CycHydrolase_dom"/>
</dbReference>
<evidence type="ECO:0000256" key="10">
    <source>
        <dbReference type="ARBA" id="ARBA00023268"/>
    </source>
</evidence>
<keyword evidence="7" id="KW-0378">Hydrolase</keyword>
<name>A0A821S0E4_9BILA</name>
<evidence type="ECO:0000313" key="13">
    <source>
        <dbReference type="EMBL" id="CAF4850113.1"/>
    </source>
</evidence>
<dbReference type="InterPro" id="IPR027417">
    <property type="entry name" value="P-loop_NTPase"/>
</dbReference>
<keyword evidence="9 11" id="KW-0368">Histidine biosynthesis</keyword>
<dbReference type="CDD" id="cd11534">
    <property type="entry name" value="NTP-PPase_HisIE_like"/>
    <property type="match status" value="1"/>
</dbReference>
<organism evidence="13 14">
    <name type="scientific">Rotaria socialis</name>
    <dbReference type="NCBI Taxonomy" id="392032"/>
    <lineage>
        <taxon>Eukaryota</taxon>
        <taxon>Metazoa</taxon>
        <taxon>Spiralia</taxon>
        <taxon>Gnathifera</taxon>
        <taxon>Rotifera</taxon>
        <taxon>Eurotatoria</taxon>
        <taxon>Bdelloidea</taxon>
        <taxon>Philodinida</taxon>
        <taxon>Philodinidae</taxon>
        <taxon>Rotaria</taxon>
    </lineage>
</organism>
<reference evidence="13" key="1">
    <citation type="submission" date="2021-02" db="EMBL/GenBank/DDBJ databases">
        <authorList>
            <person name="Nowell W R."/>
        </authorList>
    </citation>
    <scope>NUCLEOTIDE SEQUENCE</scope>
</reference>
<dbReference type="Gene3D" id="3.40.190.10">
    <property type="entry name" value="Periplasmic binding protein-like II"/>
    <property type="match status" value="2"/>
</dbReference>
<dbReference type="InterPro" id="IPR038019">
    <property type="entry name" value="PRib_AMP_CycHydrolase_sf"/>
</dbReference>
<comment type="caution">
    <text evidence="13">The sequence shown here is derived from an EMBL/GenBank/DDBJ whole genome shotgun (WGS) entry which is preliminary data.</text>
</comment>
<dbReference type="Proteomes" id="UP000663848">
    <property type="component" value="Unassembled WGS sequence"/>
</dbReference>
<comment type="catalytic activity">
    <reaction evidence="2">
        <text>1-(5-phospho-beta-D-ribosyl)-ATP + H2O = 1-(5-phospho-beta-D-ribosyl)-5'-AMP + diphosphate + H(+)</text>
        <dbReference type="Rhea" id="RHEA:22828"/>
        <dbReference type="ChEBI" id="CHEBI:15377"/>
        <dbReference type="ChEBI" id="CHEBI:15378"/>
        <dbReference type="ChEBI" id="CHEBI:33019"/>
        <dbReference type="ChEBI" id="CHEBI:59457"/>
        <dbReference type="ChEBI" id="CHEBI:73183"/>
        <dbReference type="EC" id="3.6.1.31"/>
    </reaction>
</comment>
<keyword evidence="6" id="KW-0547">Nucleotide-binding</keyword>
<dbReference type="InterPro" id="IPR011060">
    <property type="entry name" value="RibuloseP-bd_barrel"/>
</dbReference>
<evidence type="ECO:0000256" key="5">
    <source>
        <dbReference type="ARBA" id="ARBA00022605"/>
    </source>
</evidence>